<dbReference type="RefSeq" id="XP_028149707.1">
    <property type="nucleotide sequence ID" value="XM_028293906.1"/>
</dbReference>
<evidence type="ECO:0000256" key="1">
    <source>
        <dbReference type="SAM" id="Coils"/>
    </source>
</evidence>
<keyword evidence="1" id="KW-0175">Coiled coil</keyword>
<proteinExistence type="predicted"/>
<evidence type="ECO:0000256" key="2">
    <source>
        <dbReference type="SAM" id="MobiDB-lite"/>
    </source>
</evidence>
<accession>A0A6P7GUL4</accession>
<evidence type="ECO:0000313" key="3">
    <source>
        <dbReference type="RefSeq" id="XP_028149707.1"/>
    </source>
</evidence>
<name>A0A6P7GUL4_DIAVI</name>
<sequence>MSVDKFGHHSRGGGGSAQKVTRVTFPHTSDGNINAANVKICNVKDPSENCDTATKKYVDAQINGLRNIQSPLIQTHGELLMKKTGEIEGLAIGLNEVREELHKTTVPLLEQKLQKIMKNDLNTLKKDTENNVNKLLQQKTNDIKNLTMELNEVRKELHKTTVPPLG</sequence>
<protein>
    <submittedName>
        <fullName evidence="3">Uncharacterized protein LOC114343088</fullName>
    </submittedName>
</protein>
<organism evidence="3">
    <name type="scientific">Diabrotica virgifera virgifera</name>
    <name type="common">western corn rootworm</name>
    <dbReference type="NCBI Taxonomy" id="50390"/>
    <lineage>
        <taxon>Eukaryota</taxon>
        <taxon>Metazoa</taxon>
        <taxon>Ecdysozoa</taxon>
        <taxon>Arthropoda</taxon>
        <taxon>Hexapoda</taxon>
        <taxon>Insecta</taxon>
        <taxon>Pterygota</taxon>
        <taxon>Neoptera</taxon>
        <taxon>Endopterygota</taxon>
        <taxon>Coleoptera</taxon>
        <taxon>Polyphaga</taxon>
        <taxon>Cucujiformia</taxon>
        <taxon>Chrysomeloidea</taxon>
        <taxon>Chrysomelidae</taxon>
        <taxon>Galerucinae</taxon>
        <taxon>Diabroticina</taxon>
        <taxon>Diabroticites</taxon>
        <taxon>Diabrotica</taxon>
    </lineage>
</organism>
<reference evidence="3" key="1">
    <citation type="submission" date="2025-08" db="UniProtKB">
        <authorList>
            <consortium name="RefSeq"/>
        </authorList>
    </citation>
    <scope>IDENTIFICATION</scope>
    <source>
        <tissue evidence="3">Whole insect</tissue>
    </source>
</reference>
<gene>
    <name evidence="3" type="primary">LOC114343088</name>
</gene>
<feature type="region of interest" description="Disordered" evidence="2">
    <location>
        <begin position="1"/>
        <end position="20"/>
    </location>
</feature>
<dbReference type="InParanoid" id="A0A6P7GUL4"/>
<dbReference type="AlphaFoldDB" id="A0A6P7GUL4"/>
<feature type="coiled-coil region" evidence="1">
    <location>
        <begin position="118"/>
        <end position="156"/>
    </location>
</feature>